<feature type="modified residue" description="N6-(pyridoxal phosphate)lysine" evidence="5">
    <location>
        <position position="233"/>
    </location>
</feature>
<dbReference type="FunFam" id="3.40.640.10:FF:000030">
    <property type="entry name" value="Low-specificity L-threonine aldolase"/>
    <property type="match status" value="1"/>
</dbReference>
<dbReference type="InterPro" id="IPR015421">
    <property type="entry name" value="PyrdxlP-dep_Trfase_major"/>
</dbReference>
<dbReference type="InterPro" id="IPR023603">
    <property type="entry name" value="Low_specificity_L-TA-like"/>
</dbReference>
<dbReference type="Gene3D" id="3.90.1150.10">
    <property type="entry name" value="Aspartate Aminotransferase, domain 1"/>
    <property type="match status" value="1"/>
</dbReference>
<dbReference type="GO" id="GO:0008732">
    <property type="term" value="F:L-allo-threonine aldolase activity"/>
    <property type="evidence" value="ECO:0007669"/>
    <property type="project" value="TreeGrafter"/>
</dbReference>
<dbReference type="PANTHER" id="PTHR48097">
    <property type="entry name" value="L-THREONINE ALDOLASE-RELATED"/>
    <property type="match status" value="1"/>
</dbReference>
<dbReference type="AlphaFoldDB" id="A0A9P6X8B3"/>
<dbReference type="Pfam" id="PF01212">
    <property type="entry name" value="Beta_elim_lyase"/>
    <property type="match status" value="1"/>
</dbReference>
<keyword evidence="3" id="KW-0663">Pyridoxal phosphate</keyword>
<proteinExistence type="inferred from homology"/>
<comment type="cofactor">
    <cofactor evidence="1">
        <name>pyridoxal 5'-phosphate</name>
        <dbReference type="ChEBI" id="CHEBI:597326"/>
    </cofactor>
</comment>
<dbReference type="InterPro" id="IPR001597">
    <property type="entry name" value="ArAA_b-elim_lyase/Thr_aldolase"/>
</dbReference>
<dbReference type="Proteomes" id="UP000716291">
    <property type="component" value="Unassembled WGS sequence"/>
</dbReference>
<evidence type="ECO:0000313" key="8">
    <source>
        <dbReference type="Proteomes" id="UP000716291"/>
    </source>
</evidence>
<sequence>MLIASNARINKKIFSSLFTFKQRLFASTVGIQQPLVVDLTSDTATQPTDDMFDIMKLASRSDDVFAEDKSTNQLESYVAKLLGHEAALFCVSGSMTNQLGLRVLLTQPPHSVLCDARSHIYNYECGGIAYHSQASALPVLPSNRHHLTVKDIANNLMTDPICSPLTKVVSLENTLNGTIMPLNEIERVRQFCKRNELKMHLDGARLWNASQATGIPLKEYGRHFDTVSICLSKGVGAPIGSILVGSAEHIGRARHIRKLMGGGWRQSGPLAAAAHHCIQTVVPTMPTTHRLTRQLAYALQSMGIQLTLPCETNMIFIDTSQVGFTIDTLAKELAKENILIASDGGHQTRLVLHYQIPKTSIDTFIQITSKLVQQYQSLNFNRNDNSTTVDSKVAYPSKK</sequence>
<dbReference type="PANTHER" id="PTHR48097:SF9">
    <property type="entry name" value="L-THREONINE ALDOLASE"/>
    <property type="match status" value="1"/>
</dbReference>
<dbReference type="GO" id="GO:0006545">
    <property type="term" value="P:glycine biosynthetic process"/>
    <property type="evidence" value="ECO:0007669"/>
    <property type="project" value="TreeGrafter"/>
</dbReference>
<dbReference type="NCBIfam" id="NF041359">
    <property type="entry name" value="GntG_guanitoxin"/>
    <property type="match status" value="1"/>
</dbReference>
<organism evidence="7 8">
    <name type="scientific">Rhizopus oryzae</name>
    <name type="common">Mucormycosis agent</name>
    <name type="synonym">Rhizopus arrhizus var. delemar</name>
    <dbReference type="NCBI Taxonomy" id="64495"/>
    <lineage>
        <taxon>Eukaryota</taxon>
        <taxon>Fungi</taxon>
        <taxon>Fungi incertae sedis</taxon>
        <taxon>Mucoromycota</taxon>
        <taxon>Mucoromycotina</taxon>
        <taxon>Mucoromycetes</taxon>
        <taxon>Mucorales</taxon>
        <taxon>Mucorineae</taxon>
        <taxon>Rhizopodaceae</taxon>
        <taxon>Rhizopus</taxon>
    </lineage>
</organism>
<dbReference type="PIRSF" id="PIRSF017617">
    <property type="entry name" value="Thr_aldolase"/>
    <property type="match status" value="1"/>
</dbReference>
<feature type="domain" description="Aromatic amino acid beta-eliminating lyase/threonine aldolase" evidence="6">
    <location>
        <begin position="38"/>
        <end position="319"/>
    </location>
</feature>
<comment type="caution">
    <text evidence="7">The sequence shown here is derived from an EMBL/GenBank/DDBJ whole genome shotgun (WGS) entry which is preliminary data.</text>
</comment>
<gene>
    <name evidence="7" type="ORF">G6F64_006634</name>
</gene>
<dbReference type="Gene3D" id="3.40.640.10">
    <property type="entry name" value="Type I PLP-dependent aspartate aminotransferase-like (Major domain)"/>
    <property type="match status" value="1"/>
</dbReference>
<dbReference type="InterPro" id="IPR015424">
    <property type="entry name" value="PyrdxlP-dep_Trfase"/>
</dbReference>
<evidence type="ECO:0000256" key="5">
    <source>
        <dbReference type="PIRSR" id="PIRSR017617-1"/>
    </source>
</evidence>
<protein>
    <recommendedName>
        <fullName evidence="6">Aromatic amino acid beta-eliminating lyase/threonine aldolase domain-containing protein</fullName>
    </recommendedName>
</protein>
<dbReference type="OrthoDB" id="10261951at2759"/>
<accession>A0A9P6X8B3</accession>
<keyword evidence="8" id="KW-1185">Reference proteome</keyword>
<dbReference type="SUPFAM" id="SSF53383">
    <property type="entry name" value="PLP-dependent transferases"/>
    <property type="match status" value="1"/>
</dbReference>
<evidence type="ECO:0000256" key="2">
    <source>
        <dbReference type="ARBA" id="ARBA00006966"/>
    </source>
</evidence>
<comment type="similarity">
    <text evidence="2">Belongs to the threonine aldolase family.</text>
</comment>
<reference evidence="7" key="1">
    <citation type="journal article" date="2020" name="Microb. Genom.">
        <title>Genetic diversity of clinical and environmental Mucorales isolates obtained from an investigation of mucormycosis cases among solid organ transplant recipients.</title>
        <authorList>
            <person name="Nguyen M.H."/>
            <person name="Kaul D."/>
            <person name="Muto C."/>
            <person name="Cheng S.J."/>
            <person name="Richter R.A."/>
            <person name="Bruno V.M."/>
            <person name="Liu G."/>
            <person name="Beyhan S."/>
            <person name="Sundermann A.J."/>
            <person name="Mounaud S."/>
            <person name="Pasculle A.W."/>
            <person name="Nierman W.C."/>
            <person name="Driscoll E."/>
            <person name="Cumbie R."/>
            <person name="Clancy C.J."/>
            <person name="Dupont C.L."/>
        </authorList>
    </citation>
    <scope>NUCLEOTIDE SEQUENCE</scope>
    <source>
        <strain evidence="7">GL11</strain>
    </source>
</reference>
<evidence type="ECO:0000259" key="6">
    <source>
        <dbReference type="Pfam" id="PF01212"/>
    </source>
</evidence>
<evidence type="ECO:0000256" key="3">
    <source>
        <dbReference type="ARBA" id="ARBA00022898"/>
    </source>
</evidence>
<dbReference type="InterPro" id="IPR015422">
    <property type="entry name" value="PyrdxlP-dep_Trfase_small"/>
</dbReference>
<evidence type="ECO:0000256" key="1">
    <source>
        <dbReference type="ARBA" id="ARBA00001933"/>
    </source>
</evidence>
<dbReference type="EMBL" id="JAANQT010000906">
    <property type="protein sequence ID" value="KAG1307663.1"/>
    <property type="molecule type" value="Genomic_DNA"/>
</dbReference>
<dbReference type="GO" id="GO:0005829">
    <property type="term" value="C:cytosol"/>
    <property type="evidence" value="ECO:0007669"/>
    <property type="project" value="TreeGrafter"/>
</dbReference>
<evidence type="ECO:0000313" key="7">
    <source>
        <dbReference type="EMBL" id="KAG1307663.1"/>
    </source>
</evidence>
<name>A0A9P6X8B3_RHIOR</name>
<keyword evidence="4" id="KW-0456">Lyase</keyword>
<dbReference type="GO" id="GO:0006567">
    <property type="term" value="P:L-threonine catabolic process"/>
    <property type="evidence" value="ECO:0007669"/>
    <property type="project" value="TreeGrafter"/>
</dbReference>
<evidence type="ECO:0000256" key="4">
    <source>
        <dbReference type="ARBA" id="ARBA00023239"/>
    </source>
</evidence>